<dbReference type="InterPro" id="IPR010852">
    <property type="entry name" value="ABATE"/>
</dbReference>
<dbReference type="InterPro" id="IPR023286">
    <property type="entry name" value="ABATE_dom_sf"/>
</dbReference>
<dbReference type="RefSeq" id="WP_311600507.1">
    <property type="nucleotide sequence ID" value="NZ_JAVREM010000026.1"/>
</dbReference>
<dbReference type="EMBL" id="JAVREM010000026">
    <property type="protein sequence ID" value="MDT0320558.1"/>
    <property type="molecule type" value="Genomic_DNA"/>
</dbReference>
<dbReference type="InterPro" id="IPR021005">
    <property type="entry name" value="Znf_CGNR"/>
</dbReference>
<dbReference type="Pfam" id="PF07336">
    <property type="entry name" value="ABATE"/>
    <property type="match status" value="1"/>
</dbReference>
<accession>A0ABU2LSK0</accession>
<evidence type="ECO:0000313" key="3">
    <source>
        <dbReference type="Proteomes" id="UP001183420"/>
    </source>
</evidence>
<dbReference type="PANTHER" id="PTHR35525:SF3">
    <property type="entry name" value="BLL6575 PROTEIN"/>
    <property type="match status" value="1"/>
</dbReference>
<dbReference type="Pfam" id="PF11706">
    <property type="entry name" value="zf-CGNR"/>
    <property type="match status" value="1"/>
</dbReference>
<proteinExistence type="predicted"/>
<organism evidence="2 3">
    <name type="scientific">Streptomyces millisiae</name>
    <dbReference type="NCBI Taxonomy" id="3075542"/>
    <lineage>
        <taxon>Bacteria</taxon>
        <taxon>Bacillati</taxon>
        <taxon>Actinomycetota</taxon>
        <taxon>Actinomycetes</taxon>
        <taxon>Kitasatosporales</taxon>
        <taxon>Streptomycetaceae</taxon>
        <taxon>Streptomyces</taxon>
    </lineage>
</organism>
<reference evidence="3" key="1">
    <citation type="submission" date="2023-07" db="EMBL/GenBank/DDBJ databases">
        <title>30 novel species of actinomycetes from the DSMZ collection.</title>
        <authorList>
            <person name="Nouioui I."/>
        </authorList>
    </citation>
    <scope>NUCLEOTIDE SEQUENCE [LARGE SCALE GENOMIC DNA]</scope>
    <source>
        <strain evidence="3">DSM 44918</strain>
    </source>
</reference>
<dbReference type="PANTHER" id="PTHR35525">
    <property type="entry name" value="BLL6575 PROTEIN"/>
    <property type="match status" value="1"/>
</dbReference>
<protein>
    <submittedName>
        <fullName evidence="2">ABATE domain-containing protein</fullName>
    </submittedName>
</protein>
<gene>
    <name evidence="2" type="ORF">RNC47_19680</name>
</gene>
<dbReference type="Gene3D" id="1.10.3300.10">
    <property type="entry name" value="Jann2411-like domain"/>
    <property type="match status" value="1"/>
</dbReference>
<dbReference type="Proteomes" id="UP001183420">
    <property type="component" value="Unassembled WGS sequence"/>
</dbReference>
<name>A0ABU2LSK0_9ACTN</name>
<evidence type="ECO:0000259" key="1">
    <source>
        <dbReference type="Pfam" id="PF11706"/>
    </source>
</evidence>
<evidence type="ECO:0000313" key="2">
    <source>
        <dbReference type="EMBL" id="MDT0320558.1"/>
    </source>
</evidence>
<comment type="caution">
    <text evidence="2">The sequence shown here is derived from an EMBL/GenBank/DDBJ whole genome shotgun (WGS) entry which is preliminary data.</text>
</comment>
<keyword evidence="3" id="KW-1185">Reference proteome</keyword>
<dbReference type="SUPFAM" id="SSF160904">
    <property type="entry name" value="Jann2411-like"/>
    <property type="match status" value="1"/>
</dbReference>
<sequence>MVAGDSWIRDGGRVCLDFVNTLLDRGCSPRETLPAPPELVGWLAGAGLLAAPGPPAGPPAAEEGLLTTAHRLREAIDRTVLTVRDGRLPAPVDVEVINEAGTAAPAPVRQLVVADGELTPGSATREVGDPAAALGLVAQDAIDLVLTPAVRRVRVCGGERCALRFLDRSPAHNRRWCSMARCGNRVKARRHQARHGAARA</sequence>
<feature type="domain" description="Zinc finger CGNR" evidence="1">
    <location>
        <begin position="152"/>
        <end position="195"/>
    </location>
</feature>